<dbReference type="Proteomes" id="UP000182227">
    <property type="component" value="Unassembled WGS sequence"/>
</dbReference>
<organism evidence="2 3">
    <name type="scientific">Mycolicibacterium conceptionense</name>
    <dbReference type="NCBI Taxonomy" id="451644"/>
    <lineage>
        <taxon>Bacteria</taxon>
        <taxon>Bacillati</taxon>
        <taxon>Actinomycetota</taxon>
        <taxon>Actinomycetes</taxon>
        <taxon>Mycobacteriales</taxon>
        <taxon>Mycobacteriaceae</taxon>
        <taxon>Mycolicibacterium</taxon>
    </lineage>
</organism>
<dbReference type="InterPro" id="IPR004401">
    <property type="entry name" value="YbaB/EbfC"/>
</dbReference>
<dbReference type="Gene3D" id="3.30.1310.10">
    <property type="entry name" value="Nucleoid-associated protein YbaB-like domain"/>
    <property type="match status" value="1"/>
</dbReference>
<sequence length="333" mass="34501">MTFGASAAEIPLIEASTSAAIQRMVSVALKDLMTDLGKAMTKTTVHRIIKKSGVEAAEALGQELFIQNIQQSKGHQNGYDWNRLGTVALANSVGGATQGTVSIYGQRLVGNSAVKGAAVGYVAGMSKKVTGALATGSEIDPVSVLGSVPTAVTGGVRGRAAAHSNKASTADGGGARGGEQRGRRGLDVDTDAARHELIDALALIQEQFADLAVVEEERATLSSSATSADGSVTVTVDCDGVVIHTAVSETYLDGYDLADLGRHITDAARAAARDVEQKVAELLAPLAERRERMPSLSDIVEGAPDIRDLLSAPAVRPQGDGEPDDFPTVRSTR</sequence>
<evidence type="ECO:0000313" key="3">
    <source>
        <dbReference type="Proteomes" id="UP000182227"/>
    </source>
</evidence>
<proteinExistence type="predicted"/>
<gene>
    <name evidence="2" type="primary">ybaB_2</name>
    <name evidence="2" type="ORF">BN970_05454</name>
</gene>
<evidence type="ECO:0000256" key="1">
    <source>
        <dbReference type="SAM" id="MobiDB-lite"/>
    </source>
</evidence>
<name>A0A0U1DU72_9MYCO</name>
<dbReference type="GO" id="GO:0003677">
    <property type="term" value="F:DNA binding"/>
    <property type="evidence" value="ECO:0007669"/>
    <property type="project" value="InterPro"/>
</dbReference>
<feature type="region of interest" description="Disordered" evidence="1">
    <location>
        <begin position="308"/>
        <end position="333"/>
    </location>
</feature>
<dbReference type="AlphaFoldDB" id="A0A0U1DU72"/>
<protein>
    <submittedName>
        <fullName evidence="2">Nucleoid-associated protein YbaB</fullName>
    </submittedName>
</protein>
<accession>A0A0U1DU72</accession>
<reference evidence="2 3" key="1">
    <citation type="submission" date="2015-03" db="EMBL/GenBank/DDBJ databases">
        <authorList>
            <person name="Murphy D."/>
        </authorList>
    </citation>
    <scope>NUCLEOTIDE SEQUENCE [LARGE SCALE GENOMIC DNA]</scope>
    <source>
        <strain evidence="2 3">D16</strain>
    </source>
</reference>
<dbReference type="EMBL" id="CTEF01000005">
    <property type="protein sequence ID" value="CQD22900.1"/>
    <property type="molecule type" value="Genomic_DNA"/>
</dbReference>
<dbReference type="Pfam" id="PF02575">
    <property type="entry name" value="YbaB_DNA_bd"/>
    <property type="match status" value="1"/>
</dbReference>
<evidence type="ECO:0000313" key="2">
    <source>
        <dbReference type="EMBL" id="CQD22900.1"/>
    </source>
</evidence>
<feature type="region of interest" description="Disordered" evidence="1">
    <location>
        <begin position="159"/>
        <end position="184"/>
    </location>
</feature>
<dbReference type="SUPFAM" id="SSF82607">
    <property type="entry name" value="YbaB-like"/>
    <property type="match status" value="1"/>
</dbReference>
<dbReference type="InterPro" id="IPR036894">
    <property type="entry name" value="YbaB-like_sf"/>
</dbReference>